<comment type="caution">
    <text evidence="1">The sequence shown here is derived from an EMBL/GenBank/DDBJ whole genome shotgun (WGS) entry which is preliminary data.</text>
</comment>
<reference evidence="1 2" key="1">
    <citation type="submission" date="2018-11" db="EMBL/GenBank/DDBJ databases">
        <title>Vibrio LJC006 sp. nov., isolated from seawater during the bloom of the enteromorpha.</title>
        <authorList>
            <person name="Liang J."/>
        </authorList>
    </citation>
    <scope>NUCLEOTIDE SEQUENCE [LARGE SCALE GENOMIC DNA]</scope>
    <source>
        <strain evidence="1 2">LJC006</strain>
    </source>
</reference>
<dbReference type="EMBL" id="RJVQ01000020">
    <property type="protein sequence ID" value="RQW61042.1"/>
    <property type="molecule type" value="Genomic_DNA"/>
</dbReference>
<dbReference type="RefSeq" id="WP_124939234.1">
    <property type="nucleotide sequence ID" value="NZ_RJVQ01000020.1"/>
</dbReference>
<evidence type="ECO:0000313" key="2">
    <source>
        <dbReference type="Proteomes" id="UP000281112"/>
    </source>
</evidence>
<keyword evidence="2" id="KW-1185">Reference proteome</keyword>
<dbReference type="Pfam" id="PF07209">
    <property type="entry name" value="DUF1415"/>
    <property type="match status" value="1"/>
</dbReference>
<dbReference type="Proteomes" id="UP000281112">
    <property type="component" value="Unassembled WGS sequence"/>
</dbReference>
<dbReference type="AlphaFoldDB" id="A0A3N9TVW9"/>
<gene>
    <name evidence="1" type="ORF">EES38_21395</name>
</gene>
<evidence type="ECO:0000313" key="1">
    <source>
        <dbReference type="EMBL" id="RQW61042.1"/>
    </source>
</evidence>
<dbReference type="InterPro" id="IPR009858">
    <property type="entry name" value="DUF1415"/>
</dbReference>
<dbReference type="OrthoDB" id="277390at2"/>
<organism evidence="1 2">
    <name type="scientific">Vibrio viridaestus</name>
    <dbReference type="NCBI Taxonomy" id="2487322"/>
    <lineage>
        <taxon>Bacteria</taxon>
        <taxon>Pseudomonadati</taxon>
        <taxon>Pseudomonadota</taxon>
        <taxon>Gammaproteobacteria</taxon>
        <taxon>Vibrionales</taxon>
        <taxon>Vibrionaceae</taxon>
        <taxon>Vibrio</taxon>
    </lineage>
</organism>
<name>A0A3N9TVW9_9VIBR</name>
<sequence>MSNTQIEQQVEKWLDDVVIGLNLCPFAAKPRRNGQIKIRISNAKNDEQLLNDIIEEFTLLDNLTATDLETTLVVTPNYCESFDDYLEIVDWLEAIIDQQWRGTYQLATFHPDYYFDGTDPDDDENLTNRSPFPVFHLIREASMEKVLKHYPNPEAIPETNIETVSTLTESQRQALFGYLFK</sequence>
<accession>A0A3N9TVW9</accession>
<protein>
    <submittedName>
        <fullName evidence="1">DUF1415 domain-containing protein</fullName>
    </submittedName>
</protein>
<proteinExistence type="predicted"/>